<dbReference type="STRING" id="29563.SAMN02983006_00561"/>
<accession>A0A1I4G1F1</accession>
<comment type="function">
    <text evidence="4">Flagellin is the subunit protein which polymerizes to form the filaments of bacterial flagella.</text>
</comment>
<sequence length="560" mass="58468">MRINTNVAALNSYNQLKNTQSNLSKSLSRLSSGKRINGAADDAAGLAISEKMNAQTRGLAMAQRNAQDGISMIQTAEGALKESHSILQRMRELANQSANGTNTAADRENIQDEISQLKSELDRIGNTTEFNTQKLLNGNLAGTAGVSGENTTTGAKVLDQTKASFTATQDFGSVTGTALDFDAGESETITIDGHDVDIDWSAKLDDSAQDLLDSDYGTTNMTDSERADAVKAIEDAINSSIDDYNSTNAAGANVEHVNLYDTTGTSGGAMVIESGVEGEESEISFSADGSVLDTYVGEADNTDISESGDNEAVGTVAATGLKFEINGVKLQTTDGSNAAADIVAISAGDSGDTIASDIETKMNNGISDYNDNAGLSKGDEGYIENVTVDAKDGRFEIKSESGAVSFIKEDGDTALESLGLTEAQTEASDNGALSFQIGANRGQSMSIGINDMRSGALGVNNIDVSTQSGAELALDALDDAISNVSKERSKLGAVQNRLDHTINNLSTAEENLTAAESRISDVDMAKEMMSFTKSQILSQAGTAMLAQANQLPQGVLQLLG</sequence>
<gene>
    <name evidence="8" type="ORF">SAMN02983006_00561</name>
</gene>
<organism evidence="8 9">
    <name type="scientific">Halanaerobium salsuginis</name>
    <dbReference type="NCBI Taxonomy" id="29563"/>
    <lineage>
        <taxon>Bacteria</taxon>
        <taxon>Bacillati</taxon>
        <taxon>Bacillota</taxon>
        <taxon>Clostridia</taxon>
        <taxon>Halanaerobiales</taxon>
        <taxon>Halanaerobiaceae</taxon>
        <taxon>Halanaerobium</taxon>
    </lineage>
</organism>
<dbReference type="PANTHER" id="PTHR42792">
    <property type="entry name" value="FLAGELLIN"/>
    <property type="match status" value="1"/>
</dbReference>
<dbReference type="OrthoDB" id="9796789at2"/>
<dbReference type="GO" id="GO:0005576">
    <property type="term" value="C:extracellular region"/>
    <property type="evidence" value="ECO:0007669"/>
    <property type="project" value="UniProtKB-SubCell"/>
</dbReference>
<dbReference type="InterPro" id="IPR001492">
    <property type="entry name" value="Flagellin"/>
</dbReference>
<evidence type="ECO:0000256" key="5">
    <source>
        <dbReference type="SAM" id="Coils"/>
    </source>
</evidence>
<keyword evidence="8" id="KW-0966">Cell projection</keyword>
<dbReference type="Proteomes" id="UP000199006">
    <property type="component" value="Unassembled WGS sequence"/>
</dbReference>
<name>A0A1I4G1F1_9FIRM</name>
<feature type="coiled-coil region" evidence="5">
    <location>
        <begin position="491"/>
        <end position="518"/>
    </location>
</feature>
<evidence type="ECO:0000313" key="8">
    <source>
        <dbReference type="EMBL" id="SFL23037.1"/>
    </source>
</evidence>
<dbReference type="Gene3D" id="1.20.1330.10">
    <property type="entry name" value="f41 fragment of flagellin, N-terminal domain"/>
    <property type="match status" value="2"/>
</dbReference>
<protein>
    <recommendedName>
        <fullName evidence="2 4">Flagellin</fullName>
    </recommendedName>
</protein>
<evidence type="ECO:0000259" key="6">
    <source>
        <dbReference type="Pfam" id="PF00669"/>
    </source>
</evidence>
<dbReference type="GO" id="GO:0009288">
    <property type="term" value="C:bacterial-type flagellum"/>
    <property type="evidence" value="ECO:0007669"/>
    <property type="project" value="UniProtKB-SubCell"/>
</dbReference>
<dbReference type="RefSeq" id="WP_089859334.1">
    <property type="nucleotide sequence ID" value="NZ_FOTI01000004.1"/>
</dbReference>
<evidence type="ECO:0000256" key="3">
    <source>
        <dbReference type="ARBA" id="ARBA00023143"/>
    </source>
</evidence>
<keyword evidence="8" id="KW-0282">Flagellum</keyword>
<feature type="domain" description="Flagellin C-terminal" evidence="7">
    <location>
        <begin position="474"/>
        <end position="559"/>
    </location>
</feature>
<reference evidence="8 9" key="1">
    <citation type="submission" date="2016-10" db="EMBL/GenBank/DDBJ databases">
        <authorList>
            <person name="de Groot N.N."/>
        </authorList>
    </citation>
    <scope>NUCLEOTIDE SEQUENCE [LARGE SCALE GENOMIC DNA]</scope>
    <source>
        <strain evidence="8 9">ATCC 51327</strain>
    </source>
</reference>
<keyword evidence="3 4" id="KW-0975">Bacterial flagellum</keyword>
<dbReference type="InterPro" id="IPR046358">
    <property type="entry name" value="Flagellin_C"/>
</dbReference>
<dbReference type="Pfam" id="PF00700">
    <property type="entry name" value="Flagellin_C"/>
    <property type="match status" value="1"/>
</dbReference>
<dbReference type="EMBL" id="FOTI01000004">
    <property type="protein sequence ID" value="SFL23037.1"/>
    <property type="molecule type" value="Genomic_DNA"/>
</dbReference>
<comment type="subcellular location">
    <subcellularLocation>
        <location evidence="4">Secreted</location>
    </subcellularLocation>
    <subcellularLocation>
        <location evidence="4">Bacterial flagellum</location>
    </subcellularLocation>
</comment>
<dbReference type="AlphaFoldDB" id="A0A1I4G1F1"/>
<dbReference type="PRINTS" id="PR00207">
    <property type="entry name" value="FLAGELLIN"/>
</dbReference>
<keyword evidence="5" id="KW-0175">Coiled coil</keyword>
<evidence type="ECO:0000256" key="1">
    <source>
        <dbReference type="ARBA" id="ARBA00005709"/>
    </source>
</evidence>
<evidence type="ECO:0000259" key="7">
    <source>
        <dbReference type="Pfam" id="PF00700"/>
    </source>
</evidence>
<evidence type="ECO:0000313" key="9">
    <source>
        <dbReference type="Proteomes" id="UP000199006"/>
    </source>
</evidence>
<feature type="domain" description="Flagellin N-terminal" evidence="6">
    <location>
        <begin position="3"/>
        <end position="139"/>
    </location>
</feature>
<keyword evidence="4" id="KW-0964">Secreted</keyword>
<dbReference type="SUPFAM" id="SSF64518">
    <property type="entry name" value="Phase 1 flagellin"/>
    <property type="match status" value="1"/>
</dbReference>
<dbReference type="PANTHER" id="PTHR42792:SF2">
    <property type="entry name" value="FLAGELLIN"/>
    <property type="match status" value="1"/>
</dbReference>
<dbReference type="GO" id="GO:0005198">
    <property type="term" value="F:structural molecule activity"/>
    <property type="evidence" value="ECO:0007669"/>
    <property type="project" value="UniProtKB-UniRule"/>
</dbReference>
<comment type="similarity">
    <text evidence="1 4">Belongs to the bacterial flagellin family.</text>
</comment>
<evidence type="ECO:0000256" key="2">
    <source>
        <dbReference type="ARBA" id="ARBA00020110"/>
    </source>
</evidence>
<evidence type="ECO:0000256" key="4">
    <source>
        <dbReference type="RuleBase" id="RU362073"/>
    </source>
</evidence>
<proteinExistence type="inferred from homology"/>
<dbReference type="InterPro" id="IPR001029">
    <property type="entry name" value="Flagellin_N"/>
</dbReference>
<keyword evidence="9" id="KW-1185">Reference proteome</keyword>
<dbReference type="Pfam" id="PF00669">
    <property type="entry name" value="Flagellin_N"/>
    <property type="match status" value="1"/>
</dbReference>
<dbReference type="Gene3D" id="3.30.70.2120">
    <property type="match status" value="1"/>
</dbReference>
<keyword evidence="8" id="KW-0969">Cilium</keyword>